<comment type="caution">
    <text evidence="2">The sequence shown here is derived from an EMBL/GenBank/DDBJ whole genome shotgun (WGS) entry which is preliminary data.</text>
</comment>
<gene>
    <name evidence="2" type="ORF">HNP84_004159</name>
</gene>
<keyword evidence="1" id="KW-0472">Membrane</keyword>
<keyword evidence="3" id="KW-1185">Reference proteome</keyword>
<evidence type="ECO:0000313" key="3">
    <source>
        <dbReference type="Proteomes" id="UP000578449"/>
    </source>
</evidence>
<protein>
    <submittedName>
        <fullName evidence="2">Uncharacterized protein</fullName>
    </submittedName>
</protein>
<evidence type="ECO:0000313" key="2">
    <source>
        <dbReference type="EMBL" id="MBB5134427.1"/>
    </source>
</evidence>
<organism evidence="2 3">
    <name type="scientific">Thermocatellispora tengchongensis</name>
    <dbReference type="NCBI Taxonomy" id="1073253"/>
    <lineage>
        <taxon>Bacteria</taxon>
        <taxon>Bacillati</taxon>
        <taxon>Actinomycetota</taxon>
        <taxon>Actinomycetes</taxon>
        <taxon>Streptosporangiales</taxon>
        <taxon>Streptosporangiaceae</taxon>
        <taxon>Thermocatellispora</taxon>
    </lineage>
</organism>
<reference evidence="2 3" key="1">
    <citation type="submission" date="2020-08" db="EMBL/GenBank/DDBJ databases">
        <title>Genomic Encyclopedia of Type Strains, Phase IV (KMG-IV): sequencing the most valuable type-strain genomes for metagenomic binning, comparative biology and taxonomic classification.</title>
        <authorList>
            <person name="Goeker M."/>
        </authorList>
    </citation>
    <scope>NUCLEOTIDE SEQUENCE [LARGE SCALE GENOMIC DNA]</scope>
    <source>
        <strain evidence="2 3">DSM 45615</strain>
    </source>
</reference>
<dbReference type="EMBL" id="JACHGN010000008">
    <property type="protein sequence ID" value="MBB5134427.1"/>
    <property type="molecule type" value="Genomic_DNA"/>
</dbReference>
<sequence length="402" mass="42991">MTAHTGAYLDQIVFQWSATSLLGTRGVGPVATSLPYDGLRHWADLLRTEIWAAAEPPGSPPGIAYLRYAEEAAVLRKWPVQDATGRPGSTFTHALVGPAAALTPEAALAYAHWEGWLDPGDPLPAGGALEAFRWSPTLRAPLPRPDPVLAAEAAAVVDRVLRCPSARYTVVAPASDPLGLAQVVLGVARGFGADPWTFATRESDDAGREATRLIILTAEPEFSSHGVPRERIAPAGAPAAPLAETLVAAYLRSGSEGMERIRPSRPLTDPARVRRWAKAVQRAPGVLDDAFLLATAAARGRLSPRERDYLASAEGRGQVAAMIARFPDAELVELVRLWAEGRTDPVTEAVSAELERRLARAGGRRSRGVLARWRHAIPVLVAVVVLAVAAGFVLFATARLWR</sequence>
<keyword evidence="1" id="KW-0812">Transmembrane</keyword>
<dbReference type="AlphaFoldDB" id="A0A840PB70"/>
<feature type="transmembrane region" description="Helical" evidence="1">
    <location>
        <begin position="376"/>
        <end position="401"/>
    </location>
</feature>
<evidence type="ECO:0000256" key="1">
    <source>
        <dbReference type="SAM" id="Phobius"/>
    </source>
</evidence>
<dbReference type="Proteomes" id="UP000578449">
    <property type="component" value="Unassembled WGS sequence"/>
</dbReference>
<keyword evidence="1" id="KW-1133">Transmembrane helix</keyword>
<proteinExistence type="predicted"/>
<dbReference type="RefSeq" id="WP_185051332.1">
    <property type="nucleotide sequence ID" value="NZ_BAABIX010000007.1"/>
</dbReference>
<name>A0A840PB70_9ACTN</name>
<accession>A0A840PB70</accession>